<accession>A0A1B8AVR7</accession>
<evidence type="ECO:0000259" key="6">
    <source>
        <dbReference type="PROSITE" id="PS50114"/>
    </source>
</evidence>
<proteinExistence type="predicted"/>
<comment type="caution">
    <text evidence="7">The sequence shown here is derived from an EMBL/GenBank/DDBJ whole genome shotgun (WGS) entry which is preliminary data.</text>
</comment>
<dbReference type="AlphaFoldDB" id="A0A1B8AVR7"/>
<dbReference type="OMA" id="ATISCPC"/>
<evidence type="ECO:0000313" key="7">
    <source>
        <dbReference type="EMBL" id="OBS24577.1"/>
    </source>
</evidence>
<feature type="compositionally biased region" description="Basic and acidic residues" evidence="5">
    <location>
        <begin position="180"/>
        <end position="193"/>
    </location>
</feature>
<feature type="compositionally biased region" description="Polar residues" evidence="5">
    <location>
        <begin position="98"/>
        <end position="113"/>
    </location>
</feature>
<dbReference type="GO" id="GO:0043565">
    <property type="term" value="F:sequence-specific DNA binding"/>
    <property type="evidence" value="ECO:0007669"/>
    <property type="project" value="InterPro"/>
</dbReference>
<dbReference type="Proteomes" id="UP000091967">
    <property type="component" value="Unassembled WGS sequence"/>
</dbReference>
<evidence type="ECO:0000256" key="3">
    <source>
        <dbReference type="ARBA" id="ARBA00022833"/>
    </source>
</evidence>
<keyword evidence="1" id="KW-0479">Metal-binding</keyword>
<feature type="domain" description="GATA-type" evidence="6">
    <location>
        <begin position="126"/>
        <end position="161"/>
    </location>
</feature>
<dbReference type="CDD" id="cd00202">
    <property type="entry name" value="ZnF_GATA"/>
    <property type="match status" value="1"/>
</dbReference>
<dbReference type="GO" id="GO:0008270">
    <property type="term" value="F:zinc ion binding"/>
    <property type="evidence" value="ECO:0007669"/>
    <property type="project" value="UniProtKB-KW"/>
</dbReference>
<dbReference type="EMBL" id="LYXU01000002">
    <property type="protein sequence ID" value="OBS24577.1"/>
    <property type="molecule type" value="Genomic_DNA"/>
</dbReference>
<protein>
    <recommendedName>
        <fullName evidence="6">GATA-type domain-containing protein</fullName>
    </recommendedName>
</protein>
<dbReference type="GO" id="GO:0006355">
    <property type="term" value="P:regulation of DNA-templated transcription"/>
    <property type="evidence" value="ECO:0007669"/>
    <property type="project" value="InterPro"/>
</dbReference>
<dbReference type="InterPro" id="IPR013088">
    <property type="entry name" value="Znf_NHR/GATA"/>
</dbReference>
<dbReference type="SMART" id="SM00401">
    <property type="entry name" value="ZnF_GATA"/>
    <property type="match status" value="1"/>
</dbReference>
<organism evidence="7 8">
    <name type="scientific">Fusarium poae</name>
    <dbReference type="NCBI Taxonomy" id="36050"/>
    <lineage>
        <taxon>Eukaryota</taxon>
        <taxon>Fungi</taxon>
        <taxon>Dikarya</taxon>
        <taxon>Ascomycota</taxon>
        <taxon>Pezizomycotina</taxon>
        <taxon>Sordariomycetes</taxon>
        <taxon>Hypocreomycetidae</taxon>
        <taxon>Hypocreales</taxon>
        <taxon>Nectriaceae</taxon>
        <taxon>Fusarium</taxon>
    </lineage>
</organism>
<dbReference type="Pfam" id="PF00320">
    <property type="entry name" value="GATA"/>
    <property type="match status" value="1"/>
</dbReference>
<dbReference type="PANTHER" id="PTHR45658">
    <property type="entry name" value="GATA TRANSCRIPTION FACTOR"/>
    <property type="match status" value="1"/>
</dbReference>
<evidence type="ECO:0000256" key="2">
    <source>
        <dbReference type="ARBA" id="ARBA00022771"/>
    </source>
</evidence>
<feature type="region of interest" description="Disordered" evidence="5">
    <location>
        <begin position="1"/>
        <end position="36"/>
    </location>
</feature>
<dbReference type="InterPro" id="IPR051140">
    <property type="entry name" value="GATA_TF"/>
</dbReference>
<gene>
    <name evidence="7" type="ORF">FPOA_05119</name>
</gene>
<feature type="compositionally biased region" description="Basic residues" evidence="5">
    <location>
        <begin position="85"/>
        <end position="97"/>
    </location>
</feature>
<sequence length="193" mass="22025">MNKNKPRSHQNYFIITRSATQQDDQHSHQDPEQFGEPLYDVPLFQTNAISSNLIAKPDSRNTYGVQLHFEPRTQRPSPNPPRLHTERRRQSLKRNHVSRSCFSEESASGQETVYSRHAKSEPAKASGSCRSCTFCNETDTPRWRQGPEGRRTLCNVCGLIYAKRQSRGKSLIVPRGHSRGTRDTVSEDSSRQS</sequence>
<keyword evidence="2 4" id="KW-0863">Zinc-finger</keyword>
<feature type="region of interest" description="Disordered" evidence="5">
    <location>
        <begin position="170"/>
        <end position="193"/>
    </location>
</feature>
<dbReference type="PROSITE" id="PS50114">
    <property type="entry name" value="GATA_ZN_FINGER_2"/>
    <property type="match status" value="1"/>
</dbReference>
<name>A0A1B8AVR7_FUSPO</name>
<reference evidence="7 8" key="1">
    <citation type="submission" date="2016-06" db="EMBL/GenBank/DDBJ databases">
        <title>Living apart together: crosstalk between the core and supernumerary genomes in a fungal plant pathogen.</title>
        <authorList>
            <person name="Vanheule A."/>
            <person name="Audenaert K."/>
            <person name="Warris S."/>
            <person name="Van De Geest H."/>
            <person name="Schijlen E."/>
            <person name="Hofte M."/>
            <person name="De Saeger S."/>
            <person name="Haesaert G."/>
            <person name="Waalwijk C."/>
            <person name="Van Der Lee T."/>
        </authorList>
    </citation>
    <scope>NUCLEOTIDE SEQUENCE [LARGE SCALE GENOMIC DNA]</scope>
    <source>
        <strain evidence="7 8">2516</strain>
    </source>
</reference>
<evidence type="ECO:0000256" key="5">
    <source>
        <dbReference type="SAM" id="MobiDB-lite"/>
    </source>
</evidence>
<keyword evidence="8" id="KW-1185">Reference proteome</keyword>
<evidence type="ECO:0000256" key="4">
    <source>
        <dbReference type="PROSITE-ProRule" id="PRU00094"/>
    </source>
</evidence>
<evidence type="ECO:0000313" key="8">
    <source>
        <dbReference type="Proteomes" id="UP000091967"/>
    </source>
</evidence>
<evidence type="ECO:0000256" key="1">
    <source>
        <dbReference type="ARBA" id="ARBA00022723"/>
    </source>
</evidence>
<feature type="region of interest" description="Disordered" evidence="5">
    <location>
        <begin position="68"/>
        <end position="126"/>
    </location>
</feature>
<dbReference type="SUPFAM" id="SSF57716">
    <property type="entry name" value="Glucocorticoid receptor-like (DNA-binding domain)"/>
    <property type="match status" value="1"/>
</dbReference>
<dbReference type="STRING" id="36050.A0A1B8AVR7"/>
<dbReference type="Gene3D" id="3.30.50.10">
    <property type="entry name" value="Erythroid Transcription Factor GATA-1, subunit A"/>
    <property type="match status" value="1"/>
</dbReference>
<dbReference type="InterPro" id="IPR000679">
    <property type="entry name" value="Znf_GATA"/>
</dbReference>
<keyword evidence="3" id="KW-0862">Zinc</keyword>
<feature type="compositionally biased region" description="Polar residues" evidence="5">
    <location>
        <begin position="9"/>
        <end position="22"/>
    </location>
</feature>